<organism evidence="3 4">
    <name type="scientific">Microcella putealis</name>
    <dbReference type="NCBI Taxonomy" id="337005"/>
    <lineage>
        <taxon>Bacteria</taxon>
        <taxon>Bacillati</taxon>
        <taxon>Actinomycetota</taxon>
        <taxon>Actinomycetes</taxon>
        <taxon>Micrococcales</taxon>
        <taxon>Microbacteriaceae</taxon>
        <taxon>Microcella</taxon>
    </lineage>
</organism>
<dbReference type="SUPFAM" id="SSF55811">
    <property type="entry name" value="Nudix"/>
    <property type="match status" value="1"/>
</dbReference>
<sequence length="207" mass="22505">MGELSTVGAPLADEPFEPAIASSDTVFDGAVWDIRRERFAFGDGELVREFVAHTGAVAVLAIDDNDRMLAIRQYRHPIRERNWELPAGLLDVPGEDPLEAAKRELAEEADLTAAHWEPLIQLHTTPGGSDEIIYVYRATGLAAAPEVFARDGEEADIVTRWVAVNDAVDAVLAGRARNGIFMAAVLAEYARRTRTGTPSGVTPQARD</sequence>
<feature type="domain" description="Nudix hydrolase" evidence="2">
    <location>
        <begin position="52"/>
        <end position="184"/>
    </location>
</feature>
<reference evidence="3 4" key="1">
    <citation type="journal article" date="2015" name="Stand. Genomic Sci.">
        <title>Genomic Encyclopedia of Bacterial and Archaeal Type Strains, Phase III: the genomes of soil and plant-associated and newly described type strains.</title>
        <authorList>
            <person name="Whitman W.B."/>
            <person name="Woyke T."/>
            <person name="Klenk H.P."/>
            <person name="Zhou Y."/>
            <person name="Lilburn T.G."/>
            <person name="Beck B.J."/>
            <person name="De Vos P."/>
            <person name="Vandamme P."/>
            <person name="Eisen J.A."/>
            <person name="Garrity G."/>
            <person name="Hugenholtz P."/>
            <person name="Kyrpides N.C."/>
        </authorList>
    </citation>
    <scope>NUCLEOTIDE SEQUENCE [LARGE SCALE GENOMIC DNA]</scope>
    <source>
        <strain evidence="3 4">CV2</strain>
    </source>
</reference>
<dbReference type="Pfam" id="PF00293">
    <property type="entry name" value="NUDIX"/>
    <property type="match status" value="1"/>
</dbReference>
<proteinExistence type="predicted"/>
<dbReference type="RefSeq" id="WP_241969146.1">
    <property type="nucleotide sequence ID" value="NZ_SGWW01000002.1"/>
</dbReference>
<dbReference type="PANTHER" id="PTHR11839:SF31">
    <property type="entry name" value="ADP-RIBOSE PYROPHOSPHATASE"/>
    <property type="match status" value="1"/>
</dbReference>
<dbReference type="InterPro" id="IPR015797">
    <property type="entry name" value="NUDIX_hydrolase-like_dom_sf"/>
</dbReference>
<evidence type="ECO:0000313" key="4">
    <source>
        <dbReference type="Proteomes" id="UP000293519"/>
    </source>
</evidence>
<dbReference type="Gene3D" id="3.90.79.10">
    <property type="entry name" value="Nucleoside Triphosphate Pyrophosphohydrolase"/>
    <property type="match status" value="1"/>
</dbReference>
<protein>
    <submittedName>
        <fullName evidence="3">ADP-ribose pyrophosphatase</fullName>
    </submittedName>
</protein>
<dbReference type="PANTHER" id="PTHR11839">
    <property type="entry name" value="UDP/ADP-SUGAR PYROPHOSPHATASE"/>
    <property type="match status" value="1"/>
</dbReference>
<dbReference type="AlphaFoldDB" id="A0A4Q7LTZ1"/>
<evidence type="ECO:0000256" key="1">
    <source>
        <dbReference type="ARBA" id="ARBA00022801"/>
    </source>
</evidence>
<dbReference type="CDD" id="cd24158">
    <property type="entry name" value="NUDIX_ADPRase_Rv1700"/>
    <property type="match status" value="1"/>
</dbReference>
<dbReference type="InterPro" id="IPR000086">
    <property type="entry name" value="NUDIX_hydrolase_dom"/>
</dbReference>
<dbReference type="PROSITE" id="PS51462">
    <property type="entry name" value="NUDIX"/>
    <property type="match status" value="1"/>
</dbReference>
<accession>A0A4Q7LTZ1</accession>
<name>A0A4Q7LTZ1_9MICO</name>
<evidence type="ECO:0000259" key="2">
    <source>
        <dbReference type="PROSITE" id="PS51462"/>
    </source>
</evidence>
<dbReference type="GO" id="GO:0019693">
    <property type="term" value="P:ribose phosphate metabolic process"/>
    <property type="evidence" value="ECO:0007669"/>
    <property type="project" value="TreeGrafter"/>
</dbReference>
<dbReference type="GO" id="GO:0016787">
    <property type="term" value="F:hydrolase activity"/>
    <property type="evidence" value="ECO:0007669"/>
    <property type="project" value="UniProtKB-KW"/>
</dbReference>
<dbReference type="Proteomes" id="UP000293519">
    <property type="component" value="Unassembled WGS sequence"/>
</dbReference>
<dbReference type="EMBL" id="SGWW01000002">
    <property type="protein sequence ID" value="RZS57697.1"/>
    <property type="molecule type" value="Genomic_DNA"/>
</dbReference>
<keyword evidence="1" id="KW-0378">Hydrolase</keyword>
<evidence type="ECO:0000313" key="3">
    <source>
        <dbReference type="EMBL" id="RZS57697.1"/>
    </source>
</evidence>
<comment type="caution">
    <text evidence="3">The sequence shown here is derived from an EMBL/GenBank/DDBJ whole genome shotgun (WGS) entry which is preliminary data.</text>
</comment>
<dbReference type="GO" id="GO:0006753">
    <property type="term" value="P:nucleoside phosphate metabolic process"/>
    <property type="evidence" value="ECO:0007669"/>
    <property type="project" value="TreeGrafter"/>
</dbReference>
<dbReference type="GO" id="GO:0005829">
    <property type="term" value="C:cytosol"/>
    <property type="evidence" value="ECO:0007669"/>
    <property type="project" value="TreeGrafter"/>
</dbReference>
<keyword evidence="4" id="KW-1185">Reference proteome</keyword>
<gene>
    <name evidence="3" type="ORF">EV141_1415</name>
</gene>